<reference evidence="1 2" key="1">
    <citation type="submission" date="2024-06" db="EMBL/GenBank/DDBJ databases">
        <title>Genomic Encyclopedia of Type Strains, Phase IV (KMG-IV): sequencing the most valuable type-strain genomes for metagenomic binning, comparative biology and taxonomic classification.</title>
        <authorList>
            <person name="Goeker M."/>
        </authorList>
    </citation>
    <scope>NUCLEOTIDE SEQUENCE [LARGE SCALE GENOMIC DNA]</scope>
    <source>
        <strain evidence="1 2">DSM 27865</strain>
    </source>
</reference>
<protein>
    <submittedName>
        <fullName evidence="1">Uncharacterized protein</fullName>
    </submittedName>
</protein>
<comment type="caution">
    <text evidence="1">The sequence shown here is derived from an EMBL/GenBank/DDBJ whole genome shotgun (WGS) entry which is preliminary data.</text>
</comment>
<evidence type="ECO:0000313" key="2">
    <source>
        <dbReference type="Proteomes" id="UP001549076"/>
    </source>
</evidence>
<keyword evidence="2" id="KW-1185">Reference proteome</keyword>
<name>A0ABV2MV63_9HYPH</name>
<accession>A0ABV2MV63</accession>
<gene>
    <name evidence="1" type="ORF">ABID37_000570</name>
</gene>
<proteinExistence type="predicted"/>
<sequence>MIRLLTLAGLAWLACRVFQENTHREPAALIPSPGRMRRQVAAAKLRSAAEGR</sequence>
<dbReference type="PROSITE" id="PS51257">
    <property type="entry name" value="PROKAR_LIPOPROTEIN"/>
    <property type="match status" value="1"/>
</dbReference>
<evidence type="ECO:0000313" key="1">
    <source>
        <dbReference type="EMBL" id="MET3790379.1"/>
    </source>
</evidence>
<organism evidence="1 2">
    <name type="scientific">Aquamicrobium terrae</name>
    <dbReference type="NCBI Taxonomy" id="1324945"/>
    <lineage>
        <taxon>Bacteria</taxon>
        <taxon>Pseudomonadati</taxon>
        <taxon>Pseudomonadota</taxon>
        <taxon>Alphaproteobacteria</taxon>
        <taxon>Hyphomicrobiales</taxon>
        <taxon>Phyllobacteriaceae</taxon>
        <taxon>Aquamicrobium</taxon>
    </lineage>
</organism>
<dbReference type="Proteomes" id="UP001549076">
    <property type="component" value="Unassembled WGS sequence"/>
</dbReference>
<dbReference type="EMBL" id="JBEPML010000002">
    <property type="protein sequence ID" value="MET3790379.1"/>
    <property type="molecule type" value="Genomic_DNA"/>
</dbReference>